<evidence type="ECO:0000313" key="1">
    <source>
        <dbReference type="EMBL" id="MBX43468.1"/>
    </source>
</evidence>
<accession>A0A2P2NLV5</accession>
<protein>
    <submittedName>
        <fullName evidence="1">Uncharacterized protein</fullName>
    </submittedName>
</protein>
<proteinExistence type="predicted"/>
<name>A0A2P2NLV5_RHIMU</name>
<reference evidence="1" key="1">
    <citation type="submission" date="2018-02" db="EMBL/GenBank/DDBJ databases">
        <title>Rhizophora mucronata_Transcriptome.</title>
        <authorList>
            <person name="Meera S.P."/>
            <person name="Sreeshan A."/>
            <person name="Augustine A."/>
        </authorList>
    </citation>
    <scope>NUCLEOTIDE SEQUENCE</scope>
    <source>
        <tissue evidence="1">Leaf</tissue>
    </source>
</reference>
<organism evidence="1">
    <name type="scientific">Rhizophora mucronata</name>
    <name type="common">Asiatic mangrove</name>
    <dbReference type="NCBI Taxonomy" id="61149"/>
    <lineage>
        <taxon>Eukaryota</taxon>
        <taxon>Viridiplantae</taxon>
        <taxon>Streptophyta</taxon>
        <taxon>Embryophyta</taxon>
        <taxon>Tracheophyta</taxon>
        <taxon>Spermatophyta</taxon>
        <taxon>Magnoliopsida</taxon>
        <taxon>eudicotyledons</taxon>
        <taxon>Gunneridae</taxon>
        <taxon>Pentapetalae</taxon>
        <taxon>rosids</taxon>
        <taxon>fabids</taxon>
        <taxon>Malpighiales</taxon>
        <taxon>Rhizophoraceae</taxon>
        <taxon>Rhizophora</taxon>
    </lineage>
</organism>
<dbReference type="EMBL" id="GGEC01062984">
    <property type="protein sequence ID" value="MBX43468.1"/>
    <property type="molecule type" value="Transcribed_RNA"/>
</dbReference>
<sequence length="46" mass="5383">MKIQVMRNKPKRSFSCCQTWYTYYFLIQNLRIGTSGSSVTVSMIQS</sequence>
<dbReference type="AlphaFoldDB" id="A0A2P2NLV5"/>